<dbReference type="Proteomes" id="UP000008909">
    <property type="component" value="Unassembled WGS sequence"/>
</dbReference>
<dbReference type="EMBL" id="DF143096">
    <property type="protein sequence ID" value="GAA50949.1"/>
    <property type="molecule type" value="Genomic_DNA"/>
</dbReference>
<dbReference type="Gene3D" id="2.40.70.10">
    <property type="entry name" value="Acid Proteases"/>
    <property type="match status" value="1"/>
</dbReference>
<reference evidence="1" key="1">
    <citation type="journal article" date="2011" name="Genome Biol.">
        <title>The draft genome of the carcinogenic human liver fluke Clonorchis sinensis.</title>
        <authorList>
            <person name="Wang X."/>
            <person name="Chen W."/>
            <person name="Huang Y."/>
            <person name="Sun J."/>
            <person name="Men J."/>
            <person name="Liu H."/>
            <person name="Luo F."/>
            <person name="Guo L."/>
            <person name="Lv X."/>
            <person name="Deng C."/>
            <person name="Zhou C."/>
            <person name="Fan Y."/>
            <person name="Li X."/>
            <person name="Huang L."/>
            <person name="Hu Y."/>
            <person name="Liang C."/>
            <person name="Hu X."/>
            <person name="Xu J."/>
            <person name="Yu X."/>
        </authorList>
    </citation>
    <scope>NUCLEOTIDE SEQUENCE [LARGE SCALE GENOMIC DNA]</scope>
    <source>
        <strain evidence="1">Henan</strain>
    </source>
</reference>
<dbReference type="PANTHER" id="PTHR31569:SF4">
    <property type="entry name" value="SWIM-TYPE DOMAIN-CONTAINING PROTEIN"/>
    <property type="match status" value="1"/>
</dbReference>
<gene>
    <name evidence="1" type="ORF">CLF_105298</name>
</gene>
<dbReference type="PANTHER" id="PTHR31569">
    <property type="entry name" value="SWIM-TYPE DOMAIN-CONTAINING PROTEIN"/>
    <property type="match status" value="1"/>
</dbReference>
<sequence length="581" mass="66336">MGIGRPVIYAFVENEHFAPLSKLFCLFKKMMGGQYPVKTFVMYKMTSQMRAAKTVFGCYIMLCYFHARQAIRKHTTNHNRHIFHQMARFVNAAEFRHDLQILRRIDSRFASYLTAHWLYITREWAIHAQHELVHSENVTNNRLENANGRLKRRMQHADSLEHAIQKVFQHSEWLMREYEMHTTYYCDGREIREGDSCVLSVVSRMTTYAANQVLRHIGTCTPNLIYHQTDRFKVRNPLLVTVSLWYKPRNVLRRITARMEPARARTNQCGYPAYTYSWYSEATHSPAPSTKQLERLVGKLKLLETSKAARCTKHLIVQTHLMLRRNSATATENQPLVALYALINLVVSVANQLTPLTAGVREIDYHTTVIAANPCSVKLLFRERKVERLPNALVSANVTNKNAIRQRYFREFIAGALLTRTVMSMRSHCITLPLGDKSVQHTFLISPDIEQTILGADLLKSTDSVIDLKQGKLVTSYGVAKLEGYPSTAAKLRYFHSFVGLQNTRLVAGILAFPYAIPCDPADVLHQKVAITFGMMHILTKASNGITTHGKYHGIAIPTLTRDGVCAYTGSNAPYQIGWFR</sequence>
<dbReference type="InterPro" id="IPR021109">
    <property type="entry name" value="Peptidase_aspartic_dom_sf"/>
</dbReference>
<organism evidence="1 2">
    <name type="scientific">Clonorchis sinensis</name>
    <name type="common">Chinese liver fluke</name>
    <dbReference type="NCBI Taxonomy" id="79923"/>
    <lineage>
        <taxon>Eukaryota</taxon>
        <taxon>Metazoa</taxon>
        <taxon>Spiralia</taxon>
        <taxon>Lophotrochozoa</taxon>
        <taxon>Platyhelminthes</taxon>
        <taxon>Trematoda</taxon>
        <taxon>Digenea</taxon>
        <taxon>Opisthorchiida</taxon>
        <taxon>Opisthorchiata</taxon>
        <taxon>Opisthorchiidae</taxon>
        <taxon>Clonorchis</taxon>
    </lineage>
</organism>
<dbReference type="InterPro" id="IPR052579">
    <property type="entry name" value="Zinc_finger_SWIM"/>
</dbReference>
<evidence type="ECO:0000313" key="1">
    <source>
        <dbReference type="EMBL" id="GAA50949.1"/>
    </source>
</evidence>
<reference key="2">
    <citation type="submission" date="2011-10" db="EMBL/GenBank/DDBJ databases">
        <title>The genome and transcriptome sequence of Clonorchis sinensis provide insights into the carcinogenic liver fluke.</title>
        <authorList>
            <person name="Wang X."/>
            <person name="Huang Y."/>
            <person name="Chen W."/>
            <person name="Liu H."/>
            <person name="Guo L."/>
            <person name="Chen Y."/>
            <person name="Luo F."/>
            <person name="Zhou W."/>
            <person name="Sun J."/>
            <person name="Mao Q."/>
            <person name="Liang P."/>
            <person name="Zhou C."/>
            <person name="Tian Y."/>
            <person name="Men J."/>
            <person name="Lv X."/>
            <person name="Huang L."/>
            <person name="Zhou J."/>
            <person name="Hu Y."/>
            <person name="Li R."/>
            <person name="Zhang F."/>
            <person name="Lei H."/>
            <person name="Li X."/>
            <person name="Hu X."/>
            <person name="Liang C."/>
            <person name="Xu J."/>
            <person name="Wu Z."/>
            <person name="Yu X."/>
        </authorList>
    </citation>
    <scope>NUCLEOTIDE SEQUENCE</scope>
    <source>
        <strain>Henan</strain>
    </source>
</reference>
<accession>G7YDB5</accession>
<evidence type="ECO:0000313" key="2">
    <source>
        <dbReference type="Proteomes" id="UP000008909"/>
    </source>
</evidence>
<protein>
    <submittedName>
        <fullName evidence="1">Uncharacterized protein</fullName>
    </submittedName>
</protein>
<keyword evidence="2" id="KW-1185">Reference proteome</keyword>
<name>G7YDB5_CLOSI</name>
<proteinExistence type="predicted"/>
<feature type="non-terminal residue" evidence="1">
    <location>
        <position position="581"/>
    </location>
</feature>
<dbReference type="AlphaFoldDB" id="G7YDB5"/>